<dbReference type="PANTHER" id="PTHR43607:SF1">
    <property type="entry name" value="H(+)-TRANSPORTING TWO-SECTOR ATPASE"/>
    <property type="match status" value="1"/>
</dbReference>
<dbReference type="InterPro" id="IPR004100">
    <property type="entry name" value="ATPase_F1/V1/A1_a/bsu_N"/>
</dbReference>
<dbReference type="FunFam" id="1.10.1140.10:FF:000003">
    <property type="entry name" value="Vacuolar ATP synthase catalytic subunit A"/>
    <property type="match status" value="1"/>
</dbReference>
<dbReference type="CDD" id="cd01134">
    <property type="entry name" value="V_A-ATPase_A"/>
    <property type="match status" value="1"/>
</dbReference>
<dbReference type="GO" id="GO:0000329">
    <property type="term" value="C:fungal-type vacuole membrane"/>
    <property type="evidence" value="ECO:0007669"/>
    <property type="project" value="TreeGrafter"/>
</dbReference>
<dbReference type="CDD" id="cd18119">
    <property type="entry name" value="ATP-synt_V_A-type_alpha_N"/>
    <property type="match status" value="1"/>
</dbReference>
<feature type="region of interest" description="Disordered" evidence="16">
    <location>
        <begin position="517"/>
        <end position="539"/>
    </location>
</feature>
<dbReference type="EMBL" id="CVQH01023305">
    <property type="protein sequence ID" value="CRK34904.1"/>
    <property type="molecule type" value="Genomic_DNA"/>
</dbReference>
<dbReference type="InterPro" id="IPR025122">
    <property type="entry name" value="DUF4048"/>
</dbReference>
<dbReference type="InterPro" id="IPR022878">
    <property type="entry name" value="V-ATPase_asu"/>
</dbReference>
<evidence type="ECO:0000313" key="24">
    <source>
        <dbReference type="Proteomes" id="UP000044602"/>
    </source>
</evidence>
<dbReference type="Gene3D" id="1.10.1140.10">
    <property type="entry name" value="Bovine Mitochondrial F1-atpase, Atp Synthase Beta Chain, Chain D, domain 3"/>
    <property type="match status" value="1"/>
</dbReference>
<evidence type="ECO:0000256" key="7">
    <source>
        <dbReference type="ARBA" id="ARBA00022781"/>
    </source>
</evidence>
<evidence type="ECO:0000256" key="9">
    <source>
        <dbReference type="ARBA" id="ARBA00022967"/>
    </source>
</evidence>
<evidence type="ECO:0000256" key="3">
    <source>
        <dbReference type="ARBA" id="ARBA00018860"/>
    </source>
</evidence>
<feature type="compositionally biased region" description="Basic and acidic residues" evidence="16">
    <location>
        <begin position="430"/>
        <end position="441"/>
    </location>
</feature>
<keyword evidence="7" id="KW-0375">Hydrogen ion transport</keyword>
<dbReference type="FunFam" id="3.40.50.300:FF:000052">
    <property type="entry name" value="V-type proton ATPase catalytic subunit A"/>
    <property type="match status" value="1"/>
</dbReference>
<keyword evidence="10" id="KW-0406">Ion transport</keyword>
<evidence type="ECO:0000256" key="8">
    <source>
        <dbReference type="ARBA" id="ARBA00022840"/>
    </source>
</evidence>
<feature type="coiled-coil region" evidence="15">
    <location>
        <begin position="239"/>
        <end position="266"/>
    </location>
</feature>
<keyword evidence="4" id="KW-0813">Transport</keyword>
<evidence type="ECO:0000259" key="20">
    <source>
        <dbReference type="Pfam" id="PF13257"/>
    </source>
</evidence>
<dbReference type="InterPro" id="IPR020003">
    <property type="entry name" value="ATPase_a/bsu_AS"/>
</dbReference>
<dbReference type="Pfam" id="PF00006">
    <property type="entry name" value="ATP-synt_ab"/>
    <property type="match status" value="1"/>
</dbReference>
<dbReference type="GO" id="GO:0005524">
    <property type="term" value="F:ATP binding"/>
    <property type="evidence" value="ECO:0007669"/>
    <property type="project" value="UniProtKB-KW"/>
</dbReference>
<dbReference type="Pfam" id="PF16886">
    <property type="entry name" value="ATP-synt_ab_Xtn"/>
    <property type="match status" value="1"/>
</dbReference>
<dbReference type="GO" id="GO:0007035">
    <property type="term" value="P:vacuolar acidification"/>
    <property type="evidence" value="ECO:0007669"/>
    <property type="project" value="UniProtKB-ARBA"/>
</dbReference>
<dbReference type="Proteomes" id="UP000044602">
    <property type="component" value="Unassembled WGS sequence"/>
</dbReference>
<dbReference type="HAMAP" id="MF_00309">
    <property type="entry name" value="ATP_synth_A_arch"/>
    <property type="match status" value="1"/>
</dbReference>
<evidence type="ECO:0000256" key="6">
    <source>
        <dbReference type="ARBA" id="ARBA00022741"/>
    </source>
</evidence>
<dbReference type="Gene3D" id="3.40.50.300">
    <property type="entry name" value="P-loop containing nucleotide triphosphate hydrolases"/>
    <property type="match status" value="1"/>
</dbReference>
<evidence type="ECO:0000256" key="5">
    <source>
        <dbReference type="ARBA" id="ARBA00022554"/>
    </source>
</evidence>
<name>A0A0G4ML58_VERLO</name>
<dbReference type="GO" id="GO:0033180">
    <property type="term" value="C:proton-transporting V-type ATPase, V1 domain"/>
    <property type="evidence" value="ECO:0007669"/>
    <property type="project" value="InterPro"/>
</dbReference>
<dbReference type="InterPro" id="IPR031686">
    <property type="entry name" value="ATP-synth_a_Xtn"/>
</dbReference>
<feature type="domain" description="ATPase F1/V1/A1 complex alpha/beta subunit nucleotide-binding" evidence="18">
    <location>
        <begin position="1024"/>
        <end position="1249"/>
    </location>
</feature>
<dbReference type="EC" id="7.1.2.2" evidence="2"/>
<comment type="catalytic activity">
    <reaction evidence="14">
        <text>ATP + H2O + 4 H(+)(in) = ADP + phosphate + 5 H(+)(out)</text>
        <dbReference type="Rhea" id="RHEA:57720"/>
        <dbReference type="ChEBI" id="CHEBI:15377"/>
        <dbReference type="ChEBI" id="CHEBI:15378"/>
        <dbReference type="ChEBI" id="CHEBI:30616"/>
        <dbReference type="ChEBI" id="CHEBI:43474"/>
        <dbReference type="ChEBI" id="CHEBI:456216"/>
        <dbReference type="EC" id="7.1.2.2"/>
    </reaction>
</comment>
<dbReference type="GO" id="GO:0016887">
    <property type="term" value="F:ATP hydrolysis activity"/>
    <property type="evidence" value="ECO:0007669"/>
    <property type="project" value="InterPro"/>
</dbReference>
<dbReference type="Pfam" id="PF02874">
    <property type="entry name" value="ATP-synt_ab_N"/>
    <property type="match status" value="1"/>
</dbReference>
<dbReference type="InterPro" id="IPR027417">
    <property type="entry name" value="P-loop_NTPase"/>
</dbReference>
<dbReference type="PROSITE" id="PS00152">
    <property type="entry name" value="ATPASE_ALPHA_BETA"/>
    <property type="match status" value="1"/>
</dbReference>
<evidence type="ECO:0000256" key="11">
    <source>
        <dbReference type="ARBA" id="ARBA00023136"/>
    </source>
</evidence>
<proteinExistence type="inferred from homology"/>
<evidence type="ECO:0000256" key="13">
    <source>
        <dbReference type="ARBA" id="ARBA00029477"/>
    </source>
</evidence>
<feature type="domain" description="DUF4048" evidence="20">
    <location>
        <begin position="392"/>
        <end position="458"/>
    </location>
</feature>
<dbReference type="SUPFAM" id="SSF47917">
    <property type="entry name" value="C-terminal domain of alpha and beta subunits of F1 ATP synthase"/>
    <property type="match status" value="1"/>
</dbReference>
<dbReference type="GO" id="GO:0046034">
    <property type="term" value="P:ATP metabolic process"/>
    <property type="evidence" value="ECO:0007669"/>
    <property type="project" value="InterPro"/>
</dbReference>
<evidence type="ECO:0000256" key="4">
    <source>
        <dbReference type="ARBA" id="ARBA00022448"/>
    </source>
</evidence>
<feature type="compositionally biased region" description="Low complexity" evidence="16">
    <location>
        <begin position="178"/>
        <end position="188"/>
    </location>
</feature>
<keyword evidence="9" id="KW-1278">Translocase</keyword>
<keyword evidence="15" id="KW-0175">Coiled coil</keyword>
<evidence type="ECO:0000313" key="23">
    <source>
        <dbReference type="EMBL" id="CRK34904.1"/>
    </source>
</evidence>
<feature type="domain" description="ATP synthase A/B type C-terminal" evidence="22">
    <location>
        <begin position="1257"/>
        <end position="1357"/>
    </location>
</feature>
<evidence type="ECO:0000256" key="12">
    <source>
        <dbReference type="ARBA" id="ARBA00029427"/>
    </source>
</evidence>
<protein>
    <recommendedName>
        <fullName evidence="3">V-type proton ATPase catalytic subunit A</fullName>
        <ecNumber evidence="2">7.1.2.2</ecNumber>
    </recommendedName>
</protein>
<evidence type="ECO:0000256" key="16">
    <source>
        <dbReference type="SAM" id="MobiDB-lite"/>
    </source>
</evidence>
<feature type="domain" description="ATPsynthase alpha/beta subunit barrel-sandwich" evidence="21">
    <location>
        <begin position="920"/>
        <end position="1006"/>
    </location>
</feature>
<evidence type="ECO:0000256" key="2">
    <source>
        <dbReference type="ARBA" id="ARBA00012473"/>
    </source>
</evidence>
<dbReference type="Pfam" id="PF13257">
    <property type="entry name" value="DUF4048"/>
    <property type="match status" value="1"/>
</dbReference>
<evidence type="ECO:0000259" key="22">
    <source>
        <dbReference type="Pfam" id="PF22919"/>
    </source>
</evidence>
<dbReference type="InterPro" id="IPR005725">
    <property type="entry name" value="ATPase_V1-cplx_asu"/>
</dbReference>
<feature type="compositionally biased region" description="Pro residues" evidence="16">
    <location>
        <begin position="668"/>
        <end position="683"/>
    </location>
</feature>
<evidence type="ECO:0000256" key="10">
    <source>
        <dbReference type="ARBA" id="ARBA00023065"/>
    </source>
</evidence>
<dbReference type="NCBIfam" id="NF003220">
    <property type="entry name" value="PRK04192.1"/>
    <property type="match status" value="1"/>
</dbReference>
<feature type="region of interest" description="Disordered" evidence="16">
    <location>
        <begin position="339"/>
        <end position="359"/>
    </location>
</feature>
<dbReference type="InterPro" id="IPR023366">
    <property type="entry name" value="ATP_synth_asu-like_sf"/>
</dbReference>
<feature type="compositionally biased region" description="Basic and acidic residues" evidence="16">
    <location>
        <begin position="615"/>
        <end position="628"/>
    </location>
</feature>
<evidence type="ECO:0000259" key="18">
    <source>
        <dbReference type="Pfam" id="PF00006"/>
    </source>
</evidence>
<feature type="region of interest" description="Disordered" evidence="16">
    <location>
        <begin position="131"/>
        <end position="190"/>
    </location>
</feature>
<feature type="compositionally biased region" description="Polar residues" evidence="16">
    <location>
        <begin position="517"/>
        <end position="531"/>
    </location>
</feature>
<dbReference type="InterPro" id="IPR000194">
    <property type="entry name" value="ATPase_F1/V1/A1_a/bsu_nucl-bd"/>
</dbReference>
<keyword evidence="11" id="KW-0472">Membrane</keyword>
<feature type="region of interest" description="Disordered" evidence="16">
    <location>
        <begin position="751"/>
        <end position="810"/>
    </location>
</feature>
<organism evidence="23 24">
    <name type="scientific">Verticillium longisporum</name>
    <name type="common">Verticillium dahliae var. longisporum</name>
    <dbReference type="NCBI Taxonomy" id="100787"/>
    <lineage>
        <taxon>Eukaryota</taxon>
        <taxon>Fungi</taxon>
        <taxon>Dikarya</taxon>
        <taxon>Ascomycota</taxon>
        <taxon>Pezizomycotina</taxon>
        <taxon>Sordariomycetes</taxon>
        <taxon>Hypocreomycetidae</taxon>
        <taxon>Glomerellales</taxon>
        <taxon>Plectosphaerellaceae</taxon>
        <taxon>Verticillium</taxon>
    </lineage>
</organism>
<evidence type="ECO:0000259" key="21">
    <source>
        <dbReference type="Pfam" id="PF16886"/>
    </source>
</evidence>
<gene>
    <name evidence="23" type="ORF">BN1708_006540</name>
</gene>
<dbReference type="PANTHER" id="PTHR43607">
    <property type="entry name" value="V-TYPE PROTON ATPASE CATALYTIC SUBUNIT A"/>
    <property type="match status" value="1"/>
</dbReference>
<dbReference type="InterPro" id="IPR036121">
    <property type="entry name" value="ATPase_F1/V1/A1_a/bsu_N_sf"/>
</dbReference>
<keyword evidence="5" id="KW-0926">Vacuole</keyword>
<dbReference type="STRING" id="100787.A0A0G4ML58"/>
<feature type="region of interest" description="Disordered" evidence="16">
    <location>
        <begin position="101"/>
        <end position="120"/>
    </location>
</feature>
<dbReference type="FunFam" id="2.40.30.20:FF:000002">
    <property type="entry name" value="V-type proton ATPase catalytic subunit A"/>
    <property type="match status" value="1"/>
</dbReference>
<feature type="domain" description="ATPase F1/V1/A1 complex alpha/beta subunit N-terminal" evidence="19">
    <location>
        <begin position="816"/>
        <end position="878"/>
    </location>
</feature>
<dbReference type="SUPFAM" id="SSF52540">
    <property type="entry name" value="P-loop containing nucleoside triphosphate hydrolases"/>
    <property type="match status" value="1"/>
</dbReference>
<feature type="region of interest" description="Disordered" evidence="16">
    <location>
        <begin position="607"/>
        <end position="640"/>
    </location>
</feature>
<feature type="compositionally biased region" description="Low complexity" evidence="16">
    <location>
        <begin position="147"/>
        <end position="158"/>
    </location>
</feature>
<evidence type="ECO:0000256" key="1">
    <source>
        <dbReference type="ARBA" id="ARBA00008936"/>
    </source>
</evidence>
<evidence type="ECO:0000256" key="14">
    <source>
        <dbReference type="ARBA" id="ARBA00048383"/>
    </source>
</evidence>
<dbReference type="InterPro" id="IPR024034">
    <property type="entry name" value="ATPase_F1/V1_b/a_C"/>
</dbReference>
<keyword evidence="6" id="KW-0547">Nucleotide-binding</keyword>
<sequence length="1405" mass="153471">MTAIFLLRLALVSSCSDTLLHDHQKHLNNTKAFVARRTNHAHSSAGRQRHHKRLHIARSAIHLHKHRRAQSRIDPAILHLQYQKHLALHLGLTDMDASNQHLRRRSSAADRTTSAAPVAPMTDLDAHLVACTSTPSLPPRPSQMTRSASELSRGSSSDMDAESMPPPPPPADDYCVGRSSRSTSNASRNAHRLSLTLPIALPTSDPSRPPSTILSSYPATPIDSALASPVDANDFIIAIATQERKVLELREELARAEEELLKLKKHWTTQEAHQKRNRGRHIEPLRPLGPQLNGGTPEDLSTARRSVDLDRRKAFLQSQNTPKEHRRRVMRGGHTRTLSLLSPAKTDGGFSVHEDSDGMTSPEIPPIAQPFVNPALSKRASWQPRSYHPNQQGVKQIAEDFKSGLWSFVEDIRQATVGDEPINGRSLRQSTHDAPTRKERPVSFAADQETIKASSSMRPRAGLDTAFDGPAAETPSRSSTSLERPLAKAKNKSKHFSWTPLSFDSIDDNDWSNWESPSISSVKSTRWSGSTVSGGEGIASIPEKADENETPLKKKSSRTAMAIDTRVERSATPILSPTKLEEILPNVVNRLSPSNIKRTANILMDEWEKSLTPPPRERDTPVESKENHACMQPGLRPRLKARPSLVDLLVREKQDQANPLSPSFGPTSSPPPAPAPAPAPPPRFGGSPASSAATSTATERGPATEPLPSPPVLGLPAPLVQQQAALAWPATAAAAGAATVAVAAALDVASAQPLPSSPPKTFRFPPSTTPTPNLPIPKLVLPEDIEASKERAPSPPPSMAPKGNKGGEDELNSGKIFSVSGPVIVAEDLIGVAMYELVKVGHENLVGEVIRINGDQATIQVYEETAGVTVGDPVLRTGKPLSVELGPGLLNGIYDGIQRPLAKISEESKSIYIPRGIALPALDREKKWDFTPTLKVGDHITGGDVWGTVFENSFISTHRILFPPRARGTITKIAGKGSYTVDEKILEVEFDGKKTEYPMMQVWPVRVPRPSTERLSATEPFIVGQRVLDALYPSVLGGTVAIPGAFGCGKTVISQSVSKFSNSDVIVYVGCGERGNEMAEVLKDFPELTIDVDGRKEPIMKRTTLIANTSNMPVAAREASIYTGITVAEYFRDQGLDVAMMADSSSRWAEALREISGRLGEMPADQGFPAYLSAKLASFYERAGRIQTLGSPDRLGSVSIVGAVSPPGGDFSDPVTSSTLGIVQVFWGLDKKLAQRKHFPSINTSLSYSKYTNVLDKWYEKDYPDFPRLRDRIKQLLSDSEELDQVVQLVGKSALSDPDKITLDMASIIKEDFLQQNGYSDYDQFCPIWKTEWMMKLMMGFHDEAQKAIAQGQSWAKVRDATGELQSQLRQLKFEVPSDGEEQICKKYEGIHQQLLDKFASVMDE</sequence>
<dbReference type="CDD" id="cd18111">
    <property type="entry name" value="ATP-synt_V_A-type_alpha_C"/>
    <property type="match status" value="1"/>
</dbReference>
<keyword evidence="24" id="KW-1185">Reference proteome</keyword>
<feature type="region of interest" description="Disordered" evidence="16">
    <location>
        <begin position="656"/>
        <end position="714"/>
    </location>
</feature>
<dbReference type="SUPFAM" id="SSF50615">
    <property type="entry name" value="N-terminal domain of alpha and beta subunits of F1 ATP synthase"/>
    <property type="match status" value="1"/>
</dbReference>
<comment type="subunit">
    <text evidence="13">V-ATPase is a heteromultimeric enzyme composed of a peripheral catalytic V1 complex (components A to H) attached to an integral membrane V0 proton pore complex (components: a, c, c', c'', d, e, f and VOA1).</text>
</comment>
<evidence type="ECO:0000256" key="17">
    <source>
        <dbReference type="SAM" id="SignalP"/>
    </source>
</evidence>
<reference evidence="23 24" key="1">
    <citation type="submission" date="2015-05" db="EMBL/GenBank/DDBJ databases">
        <authorList>
            <person name="Wang D.B."/>
            <person name="Wang M."/>
        </authorList>
    </citation>
    <scope>NUCLEOTIDE SEQUENCE [LARGE SCALE GENOMIC DNA]</scope>
    <source>
        <strain evidence="23">VL1</strain>
    </source>
</reference>
<dbReference type="InterPro" id="IPR055190">
    <property type="entry name" value="ATP-synt_VA_C"/>
</dbReference>
<feature type="chain" id="PRO_5002567477" description="V-type proton ATPase catalytic subunit A" evidence="17">
    <location>
        <begin position="17"/>
        <end position="1405"/>
    </location>
</feature>
<evidence type="ECO:0000256" key="15">
    <source>
        <dbReference type="SAM" id="Coils"/>
    </source>
</evidence>
<dbReference type="GO" id="GO:0046961">
    <property type="term" value="F:proton-transporting ATPase activity, rotational mechanism"/>
    <property type="evidence" value="ECO:0007669"/>
    <property type="project" value="InterPro"/>
</dbReference>
<keyword evidence="17" id="KW-0732">Signal</keyword>
<feature type="region of interest" description="Disordered" evidence="16">
    <location>
        <begin position="420"/>
        <end position="489"/>
    </location>
</feature>
<feature type="signal peptide" evidence="17">
    <location>
        <begin position="1"/>
        <end position="16"/>
    </location>
</feature>
<comment type="similarity">
    <text evidence="1">Belongs to the ATPase alpha/beta chains family.</text>
</comment>
<keyword evidence="8" id="KW-0067">ATP-binding</keyword>
<feature type="region of interest" description="Disordered" evidence="16">
    <location>
        <begin position="269"/>
        <end position="306"/>
    </location>
</feature>
<comment type="subcellular location">
    <subcellularLocation>
        <location evidence="12">Vacuole membrane</location>
        <topology evidence="12">Peripheral membrane protein</topology>
        <orientation evidence="12">Cytoplasmic side</orientation>
    </subcellularLocation>
</comment>
<dbReference type="NCBIfam" id="TIGR01042">
    <property type="entry name" value="V-ATPase_V1_A"/>
    <property type="match status" value="1"/>
</dbReference>
<accession>A0A0G4ML58</accession>
<dbReference type="FunFam" id="2.40.50.100:FF:000008">
    <property type="entry name" value="V-type proton ATPase catalytic subunit A"/>
    <property type="match status" value="1"/>
</dbReference>
<feature type="compositionally biased region" description="Low complexity" evidence="16">
    <location>
        <begin position="684"/>
        <end position="698"/>
    </location>
</feature>
<evidence type="ECO:0000259" key="19">
    <source>
        <dbReference type="Pfam" id="PF02874"/>
    </source>
</evidence>
<dbReference type="Gene3D" id="2.40.50.100">
    <property type="match status" value="1"/>
</dbReference>
<dbReference type="Gene3D" id="2.40.30.20">
    <property type="match status" value="1"/>
</dbReference>
<dbReference type="Pfam" id="PF22919">
    <property type="entry name" value="ATP-synt_VA_C"/>
    <property type="match status" value="1"/>
</dbReference>